<reference evidence="4 5" key="1">
    <citation type="submission" date="2016-10" db="EMBL/GenBank/DDBJ databases">
        <authorList>
            <person name="Varghese N."/>
            <person name="Submissions S."/>
        </authorList>
    </citation>
    <scope>NUCLEOTIDE SEQUENCE [LARGE SCALE GENOMIC DNA]</scope>
    <source>
        <strain evidence="4 5">DSM 13796</strain>
    </source>
</reference>
<keyword evidence="5" id="KW-1185">Reference proteome</keyword>
<evidence type="ECO:0000313" key="4">
    <source>
        <dbReference type="EMBL" id="SFQ24633.1"/>
    </source>
</evidence>
<proteinExistence type="predicted"/>
<dbReference type="SUPFAM" id="SSF53383">
    <property type="entry name" value="PLP-dependent transferases"/>
    <property type="match status" value="1"/>
</dbReference>
<evidence type="ECO:0000256" key="1">
    <source>
        <dbReference type="ARBA" id="ARBA00001933"/>
    </source>
</evidence>
<dbReference type="InterPro" id="IPR015421">
    <property type="entry name" value="PyrdxlP-dep_Trfase_major"/>
</dbReference>
<dbReference type="InterPro" id="IPR000192">
    <property type="entry name" value="Aminotrans_V_dom"/>
</dbReference>
<dbReference type="InterPro" id="IPR015422">
    <property type="entry name" value="PyrdxlP-dep_Trfase_small"/>
</dbReference>
<dbReference type="NCBIfam" id="NF002806">
    <property type="entry name" value="PRK02948.1"/>
    <property type="match status" value="1"/>
</dbReference>
<dbReference type="PANTHER" id="PTHR11601">
    <property type="entry name" value="CYSTEINE DESULFURYLASE FAMILY MEMBER"/>
    <property type="match status" value="1"/>
</dbReference>
<dbReference type="RefSeq" id="WP_061802225.1">
    <property type="nucleotide sequence ID" value="NZ_FOXX01000001.1"/>
</dbReference>
<dbReference type="InterPro" id="IPR015424">
    <property type="entry name" value="PyrdxlP-dep_Trfase"/>
</dbReference>
<dbReference type="Gene3D" id="1.10.260.50">
    <property type="match status" value="1"/>
</dbReference>
<dbReference type="PIRSF" id="PIRSF005572">
    <property type="entry name" value="NifS"/>
    <property type="match status" value="1"/>
</dbReference>
<name>A0A1I5WY08_9BACI</name>
<protein>
    <submittedName>
        <fullName evidence="4">Cysteine desulfurase</fullName>
    </submittedName>
</protein>
<evidence type="ECO:0000259" key="3">
    <source>
        <dbReference type="Pfam" id="PF00266"/>
    </source>
</evidence>
<gene>
    <name evidence="4" type="ORF">SAMN02745910_00807</name>
</gene>
<dbReference type="Proteomes" id="UP000182762">
    <property type="component" value="Unassembled WGS sequence"/>
</dbReference>
<feature type="domain" description="Aminotransferase class V" evidence="3">
    <location>
        <begin position="2"/>
        <end position="357"/>
    </location>
</feature>
<dbReference type="Gene3D" id="3.40.640.10">
    <property type="entry name" value="Type I PLP-dependent aspartate aminotransferase-like (Major domain)"/>
    <property type="match status" value="1"/>
</dbReference>
<accession>A0A1I5WY08</accession>
<comment type="caution">
    <text evidence="4">The sequence shown here is derived from an EMBL/GenBank/DDBJ whole genome shotgun (WGS) entry which is preliminary data.</text>
</comment>
<dbReference type="PANTHER" id="PTHR11601:SF50">
    <property type="entry name" value="CYSTEINE DESULFURASE ISCS 2-RELATED"/>
    <property type="match status" value="1"/>
</dbReference>
<dbReference type="Gene3D" id="3.90.1150.10">
    <property type="entry name" value="Aspartate Aminotransferase, domain 1"/>
    <property type="match status" value="1"/>
</dbReference>
<dbReference type="GeneID" id="93709561"/>
<dbReference type="EMBL" id="FOXX01000001">
    <property type="protein sequence ID" value="SFQ24633.1"/>
    <property type="molecule type" value="Genomic_DNA"/>
</dbReference>
<evidence type="ECO:0000256" key="2">
    <source>
        <dbReference type="ARBA" id="ARBA00022898"/>
    </source>
</evidence>
<dbReference type="Pfam" id="PF00266">
    <property type="entry name" value="Aminotran_5"/>
    <property type="match status" value="1"/>
</dbReference>
<keyword evidence="2" id="KW-0663">Pyridoxal phosphate</keyword>
<comment type="cofactor">
    <cofactor evidence="1">
        <name>pyridoxal 5'-phosphate</name>
        <dbReference type="ChEBI" id="CHEBI:597326"/>
    </cofactor>
</comment>
<sequence>MIYADNSATTKPYDEVIDAYAKVAKDYFANPSSLHKLGGEAEKLLTYARSQIGDLLGVKAKEIVFTSGGTEGNNFALKGTAFTFGNRGNHIITTTVEHDSVHSSLQQLEDMGFNITYVPVDSEGRVSVNAILDAITPETILVSVMHVNNEVGTVQPVEEIGLALQQYPKILFHVDSVQGIGKVPIDLKLGYIDLCTFSAHKFHGVKGAGILYIREGISLSALLAGGAQEHGHRAGTENVGSIVAMAKALRMTFEHDQETLRKMSEEFRKELSSYPDFIINTPKDGAAPHIVNVTVPGMKAEVVIHSLENENVYASTTSACSSKTAQPSKTLLAMGKSPEQASQAIRFSFSYCNNPEDGKKAAQALYKTISHLKKVVR</sequence>
<organism evidence="4 5">
    <name type="scientific">Priestia endophytica DSM 13796</name>
    <dbReference type="NCBI Taxonomy" id="1121089"/>
    <lineage>
        <taxon>Bacteria</taxon>
        <taxon>Bacillati</taxon>
        <taxon>Bacillota</taxon>
        <taxon>Bacilli</taxon>
        <taxon>Bacillales</taxon>
        <taxon>Bacillaceae</taxon>
        <taxon>Priestia</taxon>
    </lineage>
</organism>
<dbReference type="InterPro" id="IPR016454">
    <property type="entry name" value="Cysteine_dSase"/>
</dbReference>
<evidence type="ECO:0000313" key="5">
    <source>
        <dbReference type="Proteomes" id="UP000182762"/>
    </source>
</evidence>